<dbReference type="PANTHER" id="PTHR35864:SF1">
    <property type="entry name" value="ZINC METALLOPROTEASE YWHC-RELATED"/>
    <property type="match status" value="1"/>
</dbReference>
<dbReference type="CDD" id="cd06158">
    <property type="entry name" value="S2P-M50_like_1"/>
    <property type="match status" value="1"/>
</dbReference>
<keyword evidence="6 13" id="KW-0812">Transmembrane</keyword>
<dbReference type="InterPro" id="IPR044537">
    <property type="entry name" value="Rip2-like"/>
</dbReference>
<dbReference type="Proteomes" id="UP000177269">
    <property type="component" value="Unassembled WGS sequence"/>
</dbReference>
<comment type="subcellular location">
    <subcellularLocation>
        <location evidence="2">Cell membrane</location>
        <topology evidence="2">Multi-pass membrane protein</topology>
    </subcellularLocation>
</comment>
<dbReference type="GO" id="GO:0046872">
    <property type="term" value="F:metal ion binding"/>
    <property type="evidence" value="ECO:0007669"/>
    <property type="project" value="UniProtKB-KW"/>
</dbReference>
<evidence type="ECO:0000256" key="1">
    <source>
        <dbReference type="ARBA" id="ARBA00001947"/>
    </source>
</evidence>
<keyword evidence="12 13" id="KW-0472">Membrane</keyword>
<keyword evidence="10 13" id="KW-1133">Transmembrane helix</keyword>
<proteinExistence type="inferred from homology"/>
<evidence type="ECO:0000259" key="14">
    <source>
        <dbReference type="Pfam" id="PF02163"/>
    </source>
</evidence>
<feature type="transmembrane region" description="Helical" evidence="13">
    <location>
        <begin position="170"/>
        <end position="194"/>
    </location>
</feature>
<feature type="transmembrane region" description="Helical" evidence="13">
    <location>
        <begin position="117"/>
        <end position="141"/>
    </location>
</feature>
<keyword evidence="7" id="KW-0479">Metal-binding</keyword>
<evidence type="ECO:0000256" key="12">
    <source>
        <dbReference type="ARBA" id="ARBA00023136"/>
    </source>
</evidence>
<dbReference type="GO" id="GO:0006508">
    <property type="term" value="P:proteolysis"/>
    <property type="evidence" value="ECO:0007669"/>
    <property type="project" value="UniProtKB-KW"/>
</dbReference>
<evidence type="ECO:0000256" key="13">
    <source>
        <dbReference type="SAM" id="Phobius"/>
    </source>
</evidence>
<feature type="transmembrane region" description="Helical" evidence="13">
    <location>
        <begin position="6"/>
        <end position="31"/>
    </location>
</feature>
<evidence type="ECO:0000256" key="5">
    <source>
        <dbReference type="ARBA" id="ARBA00022670"/>
    </source>
</evidence>
<evidence type="ECO:0000256" key="10">
    <source>
        <dbReference type="ARBA" id="ARBA00022989"/>
    </source>
</evidence>
<dbReference type="GO" id="GO:0005886">
    <property type="term" value="C:plasma membrane"/>
    <property type="evidence" value="ECO:0007669"/>
    <property type="project" value="UniProtKB-SubCell"/>
</dbReference>
<dbReference type="EMBL" id="MHSK01000031">
    <property type="protein sequence ID" value="OHA41581.1"/>
    <property type="molecule type" value="Genomic_DNA"/>
</dbReference>
<gene>
    <name evidence="15" type="ORF">A3G52_02860</name>
</gene>
<evidence type="ECO:0000256" key="8">
    <source>
        <dbReference type="ARBA" id="ARBA00022801"/>
    </source>
</evidence>
<evidence type="ECO:0000256" key="2">
    <source>
        <dbReference type="ARBA" id="ARBA00004651"/>
    </source>
</evidence>
<feature type="transmembrane region" description="Helical" evidence="13">
    <location>
        <begin position="91"/>
        <end position="110"/>
    </location>
</feature>
<comment type="caution">
    <text evidence="15">The sequence shown here is derived from an EMBL/GenBank/DDBJ whole genome shotgun (WGS) entry which is preliminary data.</text>
</comment>
<keyword evidence="5" id="KW-0645">Protease</keyword>
<sequence length="201" mass="22411">METNIIFTLAIILMSVVIHEVSHGYAALMLGDYTAKYEGRLTLNPLKHIDPIGSVLVPIITSLAGFTFGWAKPVPYNPFNLRNQRWGEAMVAFAGPLSNITIAVVFSIIIRAGNGKLSYNFIVLSGVIVLINLVLAFFNLIPVPPLDGSKILYAFLPQRMYHIRSSMERYGFFLVLAIVFLFWSMISPVIFYLFSLFTGLG</sequence>
<organism evidence="15 16">
    <name type="scientific">Candidatus Taylorbacteria bacterium RIFCSPLOWO2_12_FULL_43_20</name>
    <dbReference type="NCBI Taxonomy" id="1802332"/>
    <lineage>
        <taxon>Bacteria</taxon>
        <taxon>Candidatus Tayloriibacteriota</taxon>
    </lineage>
</organism>
<reference evidence="15 16" key="1">
    <citation type="journal article" date="2016" name="Nat. Commun.">
        <title>Thousands of microbial genomes shed light on interconnected biogeochemical processes in an aquifer system.</title>
        <authorList>
            <person name="Anantharaman K."/>
            <person name="Brown C.T."/>
            <person name="Hug L.A."/>
            <person name="Sharon I."/>
            <person name="Castelle C.J."/>
            <person name="Probst A.J."/>
            <person name="Thomas B.C."/>
            <person name="Singh A."/>
            <person name="Wilkins M.J."/>
            <person name="Karaoz U."/>
            <person name="Brodie E.L."/>
            <person name="Williams K.H."/>
            <person name="Hubbard S.S."/>
            <person name="Banfield J.F."/>
        </authorList>
    </citation>
    <scope>NUCLEOTIDE SEQUENCE [LARGE SCALE GENOMIC DNA]</scope>
</reference>
<dbReference type="InterPro" id="IPR052348">
    <property type="entry name" value="Metallopeptidase_M50B"/>
</dbReference>
<dbReference type="Pfam" id="PF02163">
    <property type="entry name" value="Peptidase_M50"/>
    <property type="match status" value="1"/>
</dbReference>
<dbReference type="InterPro" id="IPR008915">
    <property type="entry name" value="Peptidase_M50"/>
</dbReference>
<evidence type="ECO:0000256" key="6">
    <source>
        <dbReference type="ARBA" id="ARBA00022692"/>
    </source>
</evidence>
<evidence type="ECO:0000256" key="4">
    <source>
        <dbReference type="ARBA" id="ARBA00022475"/>
    </source>
</evidence>
<comment type="similarity">
    <text evidence="3">Belongs to the peptidase M50B family.</text>
</comment>
<evidence type="ECO:0000256" key="11">
    <source>
        <dbReference type="ARBA" id="ARBA00023049"/>
    </source>
</evidence>
<evidence type="ECO:0000256" key="7">
    <source>
        <dbReference type="ARBA" id="ARBA00022723"/>
    </source>
</evidence>
<name>A0A1G2P1X2_9BACT</name>
<evidence type="ECO:0000313" key="15">
    <source>
        <dbReference type="EMBL" id="OHA41581.1"/>
    </source>
</evidence>
<feature type="transmembrane region" description="Helical" evidence="13">
    <location>
        <begin position="52"/>
        <end position="71"/>
    </location>
</feature>
<keyword evidence="11" id="KW-0482">Metalloprotease</keyword>
<comment type="cofactor">
    <cofactor evidence="1">
        <name>Zn(2+)</name>
        <dbReference type="ChEBI" id="CHEBI:29105"/>
    </cofactor>
</comment>
<protein>
    <recommendedName>
        <fullName evidence="14">Peptidase M50 domain-containing protein</fullName>
    </recommendedName>
</protein>
<evidence type="ECO:0000256" key="9">
    <source>
        <dbReference type="ARBA" id="ARBA00022833"/>
    </source>
</evidence>
<evidence type="ECO:0000313" key="16">
    <source>
        <dbReference type="Proteomes" id="UP000177269"/>
    </source>
</evidence>
<feature type="domain" description="Peptidase M50" evidence="14">
    <location>
        <begin position="120"/>
        <end position="180"/>
    </location>
</feature>
<dbReference type="GO" id="GO:0008237">
    <property type="term" value="F:metallopeptidase activity"/>
    <property type="evidence" value="ECO:0007669"/>
    <property type="project" value="UniProtKB-KW"/>
</dbReference>
<keyword evidence="9" id="KW-0862">Zinc</keyword>
<keyword evidence="4" id="KW-1003">Cell membrane</keyword>
<keyword evidence="8" id="KW-0378">Hydrolase</keyword>
<evidence type="ECO:0000256" key="3">
    <source>
        <dbReference type="ARBA" id="ARBA00007931"/>
    </source>
</evidence>
<dbReference type="PANTHER" id="PTHR35864">
    <property type="entry name" value="ZINC METALLOPROTEASE MJ0611-RELATED"/>
    <property type="match status" value="1"/>
</dbReference>
<dbReference type="AlphaFoldDB" id="A0A1G2P1X2"/>
<accession>A0A1G2P1X2</accession>